<evidence type="ECO:0000313" key="2">
    <source>
        <dbReference type="EMBL" id="QQG45409.1"/>
    </source>
</evidence>
<sequence>MNGTTQFQTASAGSKKVWLWIIVGAVALVVLGLAYYLISTPASAPSEESDTTAAIEEELQGVSLEGLDSELGDIDKELNQ</sequence>
<reference evidence="2 3" key="1">
    <citation type="submission" date="2020-07" db="EMBL/GenBank/DDBJ databases">
        <title>Huge and variable diversity of episymbiotic CPR bacteria and DPANN archaea in groundwater ecosystems.</title>
        <authorList>
            <person name="He C.Y."/>
            <person name="Keren R."/>
            <person name="Whittaker M."/>
            <person name="Farag I.F."/>
            <person name="Doudna J."/>
            <person name="Cate J.H.D."/>
            <person name="Banfield J.F."/>
        </authorList>
    </citation>
    <scope>NUCLEOTIDE SEQUENCE [LARGE SCALE GENOMIC DNA]</scope>
    <source>
        <strain evidence="2">NC_groundwater_541_Ag_S-0.1um_46_50</strain>
    </source>
</reference>
<gene>
    <name evidence="2" type="ORF">HYW89_00530</name>
</gene>
<protein>
    <submittedName>
        <fullName evidence="2">Uncharacterized protein</fullName>
    </submittedName>
</protein>
<evidence type="ECO:0000313" key="3">
    <source>
        <dbReference type="Proteomes" id="UP000595618"/>
    </source>
</evidence>
<accession>A0A7T5UQ25</accession>
<evidence type="ECO:0000256" key="1">
    <source>
        <dbReference type="SAM" id="Phobius"/>
    </source>
</evidence>
<name>A0A7T5UQ25_9BACT</name>
<dbReference type="AlphaFoldDB" id="A0A7T5UQ25"/>
<keyword evidence="1" id="KW-0812">Transmembrane</keyword>
<dbReference type="EMBL" id="CP066690">
    <property type="protein sequence ID" value="QQG45409.1"/>
    <property type="molecule type" value="Genomic_DNA"/>
</dbReference>
<organism evidence="2 3">
    <name type="scientific">Candidatus Sungiibacteriota bacterium</name>
    <dbReference type="NCBI Taxonomy" id="2750080"/>
    <lineage>
        <taxon>Bacteria</taxon>
        <taxon>Candidatus Sungiibacteriota</taxon>
    </lineage>
</organism>
<feature type="transmembrane region" description="Helical" evidence="1">
    <location>
        <begin position="17"/>
        <end position="38"/>
    </location>
</feature>
<proteinExistence type="predicted"/>
<dbReference type="Proteomes" id="UP000595618">
    <property type="component" value="Chromosome"/>
</dbReference>
<keyword evidence="1" id="KW-1133">Transmembrane helix</keyword>
<keyword evidence="1" id="KW-0472">Membrane</keyword>